<evidence type="ECO:0000313" key="6">
    <source>
        <dbReference type="EMBL" id="KAA1398318.1"/>
    </source>
</evidence>
<protein>
    <submittedName>
        <fullName evidence="6">Aldehyde dehydrogenase</fullName>
    </submittedName>
</protein>
<feature type="active site" evidence="3">
    <location>
        <position position="266"/>
    </location>
</feature>
<keyword evidence="2 4" id="KW-0560">Oxidoreductase</keyword>
<dbReference type="InterPro" id="IPR029510">
    <property type="entry name" value="Ald_DH_CS_GLU"/>
</dbReference>
<dbReference type="InterPro" id="IPR016163">
    <property type="entry name" value="Ald_DH_C"/>
</dbReference>
<dbReference type="AlphaFoldDB" id="A0A5M4FGF5"/>
<dbReference type="CDD" id="cd07139">
    <property type="entry name" value="ALDH_AldA-Rv0768"/>
    <property type="match status" value="1"/>
</dbReference>
<dbReference type="PANTHER" id="PTHR42804">
    <property type="entry name" value="ALDEHYDE DEHYDROGENASE"/>
    <property type="match status" value="1"/>
</dbReference>
<evidence type="ECO:0000313" key="7">
    <source>
        <dbReference type="Proteomes" id="UP000380867"/>
    </source>
</evidence>
<dbReference type="SUPFAM" id="SSF53720">
    <property type="entry name" value="ALDH-like"/>
    <property type="match status" value="1"/>
</dbReference>
<keyword evidence="7" id="KW-1185">Reference proteome</keyword>
<name>A0A5M4FGF5_9ACTN</name>
<comment type="similarity">
    <text evidence="1 4">Belongs to the aldehyde dehydrogenase family.</text>
</comment>
<gene>
    <name evidence="6" type="ORF">ESP70_009715</name>
</gene>
<dbReference type="GO" id="GO:0016620">
    <property type="term" value="F:oxidoreductase activity, acting on the aldehyde or oxo group of donors, NAD or NADP as acceptor"/>
    <property type="evidence" value="ECO:0007669"/>
    <property type="project" value="InterPro"/>
</dbReference>
<evidence type="ECO:0000256" key="1">
    <source>
        <dbReference type="ARBA" id="ARBA00009986"/>
    </source>
</evidence>
<evidence type="ECO:0000256" key="2">
    <source>
        <dbReference type="ARBA" id="ARBA00023002"/>
    </source>
</evidence>
<feature type="domain" description="Aldehyde dehydrogenase" evidence="5">
    <location>
        <begin position="13"/>
        <end position="491"/>
    </location>
</feature>
<dbReference type="Proteomes" id="UP000380867">
    <property type="component" value="Unassembled WGS sequence"/>
</dbReference>
<dbReference type="InterPro" id="IPR016162">
    <property type="entry name" value="Ald_DH_N"/>
</dbReference>
<dbReference type="PROSITE" id="PS00687">
    <property type="entry name" value="ALDEHYDE_DEHYDR_GLU"/>
    <property type="match status" value="1"/>
</dbReference>
<evidence type="ECO:0000256" key="4">
    <source>
        <dbReference type="RuleBase" id="RU003345"/>
    </source>
</evidence>
<dbReference type="InterPro" id="IPR015590">
    <property type="entry name" value="Aldehyde_DH_dom"/>
</dbReference>
<accession>A0A5M4FGF5</accession>
<dbReference type="Gene3D" id="3.40.309.10">
    <property type="entry name" value="Aldehyde Dehydrogenase, Chain A, domain 2"/>
    <property type="match status" value="1"/>
</dbReference>
<evidence type="ECO:0000259" key="5">
    <source>
        <dbReference type="Pfam" id="PF00171"/>
    </source>
</evidence>
<dbReference type="Pfam" id="PF00171">
    <property type="entry name" value="Aldedh"/>
    <property type="match status" value="1"/>
</dbReference>
<reference evidence="6" key="1">
    <citation type="submission" date="2019-09" db="EMBL/GenBank/DDBJ databases">
        <authorList>
            <person name="Li J."/>
        </authorList>
    </citation>
    <scope>NUCLEOTIDE SEQUENCE [LARGE SCALE GENOMIC DNA]</scope>
    <source>
        <strain evidence="6">JCM 14732</strain>
    </source>
</reference>
<sequence length="517" mass="53823">MRDHDSFFIDGDWHKAEGTGVLDVISPRSEERIGGVPAAARADIDAAVGAARRAFDTGPWPRMSLDERADYLEALASGLEKRTKELSELITEESGCTLFLSQVYQAVAPVMSLNYNAELGRSLQLSEVRVSDLSPLAGKSEGGSIIPMAGKSLVLQEAVGVVASFPAYNFALAAIGQKVAPALIAGCTVVIKVTEPNPLASFVFGEVCQEIGLPPGVVNIVAARADESAYLVSHPGVDMVSFTGSAEVGSRIAAACGQLIKPCVLELGGKSAAIVLDDARLEDIVPILVGASIGVGAGQNCAAQTRILVPRAQYTAYADALADAFSSLKVGDPMELDTVVSPLITAAHRDRVESYVAGARAEGATVKVGGRRPAHLDRGWYYEPTLLTDATNQMTASREEIFGPVVSLIPHDGEDDAVSIANDSQYGLAGSVFTADSAHGFDVARRVRAGTYAVNTMAADLGSPFGGFKRSGIGREHGVTAVQEYLVARTISIDPSQELPASVVAGVPAGTGPGTTA</sequence>
<evidence type="ECO:0000256" key="3">
    <source>
        <dbReference type="PROSITE-ProRule" id="PRU10007"/>
    </source>
</evidence>
<dbReference type="InterPro" id="IPR016161">
    <property type="entry name" value="Ald_DH/histidinol_DH"/>
</dbReference>
<comment type="caution">
    <text evidence="6">The sequence shown here is derived from an EMBL/GenBank/DDBJ whole genome shotgun (WGS) entry which is preliminary data.</text>
</comment>
<dbReference type="Gene3D" id="3.40.605.10">
    <property type="entry name" value="Aldehyde Dehydrogenase, Chain A, domain 1"/>
    <property type="match status" value="1"/>
</dbReference>
<organism evidence="6 7">
    <name type="scientific">Aeromicrobium ginsengisoli</name>
    <dbReference type="NCBI Taxonomy" id="363867"/>
    <lineage>
        <taxon>Bacteria</taxon>
        <taxon>Bacillati</taxon>
        <taxon>Actinomycetota</taxon>
        <taxon>Actinomycetes</taxon>
        <taxon>Propionibacteriales</taxon>
        <taxon>Nocardioidaceae</taxon>
        <taxon>Aeromicrobium</taxon>
    </lineage>
</organism>
<dbReference type="EMBL" id="SDPQ02000002">
    <property type="protein sequence ID" value="KAA1398318.1"/>
    <property type="molecule type" value="Genomic_DNA"/>
</dbReference>
<dbReference type="OrthoDB" id="6882680at2"/>
<proteinExistence type="inferred from homology"/>
<dbReference type="PANTHER" id="PTHR42804:SF1">
    <property type="entry name" value="ALDEHYDE DEHYDROGENASE-RELATED"/>
    <property type="match status" value="1"/>
</dbReference>